<evidence type="ECO:0000256" key="1">
    <source>
        <dbReference type="ARBA" id="ARBA00009477"/>
    </source>
</evidence>
<dbReference type="Gene3D" id="2.40.30.170">
    <property type="match status" value="1"/>
</dbReference>
<keyword evidence="2" id="KW-0175">Coiled coil</keyword>
<accession>A0ABS4E4N7</accession>
<evidence type="ECO:0000313" key="7">
    <source>
        <dbReference type="Proteomes" id="UP000759443"/>
    </source>
</evidence>
<comment type="similarity">
    <text evidence="1">Belongs to the membrane fusion protein (MFP) (TC 8.A.1) family.</text>
</comment>
<feature type="region of interest" description="Disordered" evidence="3">
    <location>
        <begin position="366"/>
        <end position="385"/>
    </location>
</feature>
<protein>
    <submittedName>
        <fullName evidence="6">RND family efflux transporter MFP subunit</fullName>
    </submittedName>
</protein>
<keyword evidence="4" id="KW-0732">Signal</keyword>
<feature type="coiled-coil region" evidence="2">
    <location>
        <begin position="105"/>
        <end position="184"/>
    </location>
</feature>
<reference evidence="6 7" key="1">
    <citation type="submission" date="2021-03" db="EMBL/GenBank/DDBJ databases">
        <title>Genomic Encyclopedia of Type Strains, Phase IV (KMG-IV): sequencing the most valuable type-strain genomes for metagenomic binning, comparative biology and taxonomic classification.</title>
        <authorList>
            <person name="Goeker M."/>
        </authorList>
    </citation>
    <scope>NUCLEOTIDE SEQUENCE [LARGE SCALE GENOMIC DNA]</scope>
    <source>
        <strain evidence="6 7">DSM 21600</strain>
    </source>
</reference>
<name>A0ABS4E4N7_9HYPH</name>
<evidence type="ECO:0000256" key="4">
    <source>
        <dbReference type="SAM" id="SignalP"/>
    </source>
</evidence>
<dbReference type="InterPro" id="IPR058637">
    <property type="entry name" value="YknX-like_C"/>
</dbReference>
<dbReference type="RefSeq" id="WP_209948080.1">
    <property type="nucleotide sequence ID" value="NZ_JAGGJU010000013.1"/>
</dbReference>
<dbReference type="InterPro" id="IPR006143">
    <property type="entry name" value="RND_pump_MFP"/>
</dbReference>
<dbReference type="PANTHER" id="PTHR30469">
    <property type="entry name" value="MULTIDRUG RESISTANCE PROTEIN MDTA"/>
    <property type="match status" value="1"/>
</dbReference>
<proteinExistence type="inferred from homology"/>
<comment type="caution">
    <text evidence="6">The sequence shown here is derived from an EMBL/GenBank/DDBJ whole genome shotgun (WGS) entry which is preliminary data.</text>
</comment>
<evidence type="ECO:0000256" key="3">
    <source>
        <dbReference type="SAM" id="MobiDB-lite"/>
    </source>
</evidence>
<dbReference type="Gene3D" id="2.40.420.20">
    <property type="match status" value="1"/>
</dbReference>
<dbReference type="NCBIfam" id="TIGR01730">
    <property type="entry name" value="RND_mfp"/>
    <property type="match status" value="1"/>
</dbReference>
<feature type="domain" description="YknX-like C-terminal permuted SH3-like" evidence="5">
    <location>
        <begin position="297"/>
        <end position="367"/>
    </location>
</feature>
<sequence length="385" mass="41285">MTVCSPAKKLITCSLACLLLSGSLFAEDAKQEAADSGQSSPAALTITVAKPQTAQWPVEVTASGWITAWQEAVISAEIGQQKVIAVNADVGEKVKEGDVLVELSRESLENDLAEQQASVDSSEAALEQAKADADRARQLQGSGSVSQQQIVEYLVSERKAKADVESAQAKLASAKLDLKRTRILAVSNGTISSRSAALGDVVAQGAEMFKMIRDNRVEWQAEVPLIQLRDIKIGTPVEIPTPVDPVRGRVRQIAPSASDTNGRVKVYVALDKRDDAFEPKTGVMVTGTFEIGERKAISVPTSAIVQSDGFTYVFVLDSKDRSKVSRVKVTTDRREDDRVELVDDFDENSEVVQSGGAFLADGSTVEVVEQDGSKTTEQSKQGTGE</sequence>
<dbReference type="Gene3D" id="2.40.50.100">
    <property type="match status" value="1"/>
</dbReference>
<evidence type="ECO:0000256" key="2">
    <source>
        <dbReference type="SAM" id="Coils"/>
    </source>
</evidence>
<dbReference type="Gene3D" id="1.10.287.470">
    <property type="entry name" value="Helix hairpin bin"/>
    <property type="match status" value="1"/>
</dbReference>
<dbReference type="Pfam" id="PF25989">
    <property type="entry name" value="YknX_C"/>
    <property type="match status" value="1"/>
</dbReference>
<evidence type="ECO:0000313" key="6">
    <source>
        <dbReference type="EMBL" id="MBP1852876.1"/>
    </source>
</evidence>
<dbReference type="SUPFAM" id="SSF111369">
    <property type="entry name" value="HlyD-like secretion proteins"/>
    <property type="match status" value="1"/>
</dbReference>
<feature type="signal peptide" evidence="4">
    <location>
        <begin position="1"/>
        <end position="26"/>
    </location>
</feature>
<dbReference type="PANTHER" id="PTHR30469:SF15">
    <property type="entry name" value="HLYD FAMILY OF SECRETION PROTEINS"/>
    <property type="match status" value="1"/>
</dbReference>
<evidence type="ECO:0000259" key="5">
    <source>
        <dbReference type="Pfam" id="PF25989"/>
    </source>
</evidence>
<feature type="chain" id="PRO_5045402819" evidence="4">
    <location>
        <begin position="27"/>
        <end position="385"/>
    </location>
</feature>
<gene>
    <name evidence="6" type="ORF">J2Z17_004335</name>
</gene>
<dbReference type="Proteomes" id="UP000759443">
    <property type="component" value="Unassembled WGS sequence"/>
</dbReference>
<dbReference type="EMBL" id="JAGGJU010000013">
    <property type="protein sequence ID" value="MBP1852876.1"/>
    <property type="molecule type" value="Genomic_DNA"/>
</dbReference>
<feature type="compositionally biased region" description="Polar residues" evidence="3">
    <location>
        <begin position="373"/>
        <end position="385"/>
    </location>
</feature>
<keyword evidence="7" id="KW-1185">Reference proteome</keyword>
<organism evidence="6 7">
    <name type="scientific">Rhizobium halophytocola</name>
    <dbReference type="NCBI Taxonomy" id="735519"/>
    <lineage>
        <taxon>Bacteria</taxon>
        <taxon>Pseudomonadati</taxon>
        <taxon>Pseudomonadota</taxon>
        <taxon>Alphaproteobacteria</taxon>
        <taxon>Hyphomicrobiales</taxon>
        <taxon>Rhizobiaceae</taxon>
        <taxon>Rhizobium/Agrobacterium group</taxon>
        <taxon>Rhizobium</taxon>
    </lineage>
</organism>